<organism evidence="1 2">
    <name type="scientific">Kordia periserrulae</name>
    <dbReference type="NCBI Taxonomy" id="701523"/>
    <lineage>
        <taxon>Bacteria</taxon>
        <taxon>Pseudomonadati</taxon>
        <taxon>Bacteroidota</taxon>
        <taxon>Flavobacteriia</taxon>
        <taxon>Flavobacteriales</taxon>
        <taxon>Flavobacteriaceae</taxon>
        <taxon>Kordia</taxon>
    </lineage>
</organism>
<evidence type="ECO:0000313" key="1">
    <source>
        <dbReference type="EMBL" id="PTX60648.1"/>
    </source>
</evidence>
<dbReference type="Proteomes" id="UP000244090">
    <property type="component" value="Unassembled WGS sequence"/>
</dbReference>
<comment type="caution">
    <text evidence="1">The sequence shown here is derived from an EMBL/GenBank/DDBJ whole genome shotgun (WGS) entry which is preliminary data.</text>
</comment>
<evidence type="ECO:0000313" key="2">
    <source>
        <dbReference type="Proteomes" id="UP000244090"/>
    </source>
</evidence>
<gene>
    <name evidence="1" type="ORF">C8N46_106294</name>
</gene>
<reference evidence="1 2" key="1">
    <citation type="submission" date="2018-04" db="EMBL/GenBank/DDBJ databases">
        <title>Genomic Encyclopedia of Archaeal and Bacterial Type Strains, Phase II (KMG-II): from individual species to whole genera.</title>
        <authorList>
            <person name="Goeker M."/>
        </authorList>
    </citation>
    <scope>NUCLEOTIDE SEQUENCE [LARGE SCALE GENOMIC DNA]</scope>
    <source>
        <strain evidence="1 2">DSM 25731</strain>
    </source>
</reference>
<sequence>MKKDIEIPKVEGVYMAVVQEYNDIYKTDDWNAYIINDTEQDLEMLLVVSRGYDAERETSIMRHKLDKLPAKSYAKAEWMQEDVFALNNEFRVTFFLENKMYDKKYVFRKNSINKNAFQPIPLMNTKGVLVK</sequence>
<dbReference type="AlphaFoldDB" id="A0A2T6BX48"/>
<dbReference type="RefSeq" id="WP_108115571.1">
    <property type="nucleotide sequence ID" value="NZ_QBKT01000006.1"/>
</dbReference>
<evidence type="ECO:0008006" key="3">
    <source>
        <dbReference type="Google" id="ProtNLM"/>
    </source>
</evidence>
<protein>
    <recommendedName>
        <fullName evidence="3">Phenylalanyl-tRNA synthetase subunit alpha</fullName>
    </recommendedName>
</protein>
<dbReference type="OrthoDB" id="953239at2"/>
<accession>A0A2T6BX48</accession>
<keyword evidence="2" id="KW-1185">Reference proteome</keyword>
<proteinExistence type="predicted"/>
<name>A0A2T6BX48_9FLAO</name>
<dbReference type="EMBL" id="QBKT01000006">
    <property type="protein sequence ID" value="PTX60648.1"/>
    <property type="molecule type" value="Genomic_DNA"/>
</dbReference>